<keyword evidence="3" id="KW-1185">Reference proteome</keyword>
<dbReference type="OrthoDB" id="195113at2"/>
<evidence type="ECO:0000259" key="1">
    <source>
        <dbReference type="Pfam" id="PF01872"/>
    </source>
</evidence>
<comment type="caution">
    <text evidence="2">The sequence shown here is derived from an EMBL/GenBank/DDBJ whole genome shotgun (WGS) entry which is preliminary data.</text>
</comment>
<sequence length="179" mass="20218">MEKKNSVYIGTSLDGFIADKNGGLDWLDAVPNPDNDDMGYTEFMTRIDALVMGRNTFEVVCGFDIEWPYQKPVFVLSNSMAAIPEKYHDKAILVKGPLKEVLSEIHEQGFHRLYVDGGKTIQSFLQEDLIDEMTITIIPFLLGDGIPLFDGLPERLLFECVDTKIALGSVVQNRFVRKR</sequence>
<accession>A0A0E9N3X8</accession>
<dbReference type="STRING" id="1220578.FPE01S_03_05610"/>
<feature type="domain" description="Bacterial bifunctional deaminase-reductase C-terminal" evidence="1">
    <location>
        <begin position="9"/>
        <end position="162"/>
    </location>
</feature>
<dbReference type="InterPro" id="IPR050765">
    <property type="entry name" value="Riboflavin_Biosynth_HTPR"/>
</dbReference>
<dbReference type="InterPro" id="IPR024072">
    <property type="entry name" value="DHFR-like_dom_sf"/>
</dbReference>
<organism evidence="2 3">
    <name type="scientific">Flavihumibacter petaseus NBRC 106054</name>
    <dbReference type="NCBI Taxonomy" id="1220578"/>
    <lineage>
        <taxon>Bacteria</taxon>
        <taxon>Pseudomonadati</taxon>
        <taxon>Bacteroidota</taxon>
        <taxon>Chitinophagia</taxon>
        <taxon>Chitinophagales</taxon>
        <taxon>Chitinophagaceae</taxon>
        <taxon>Flavihumibacter</taxon>
    </lineage>
</organism>
<evidence type="ECO:0000313" key="3">
    <source>
        <dbReference type="Proteomes" id="UP000033121"/>
    </source>
</evidence>
<dbReference type="PANTHER" id="PTHR38011:SF11">
    <property type="entry name" value="2,5-DIAMINO-6-RIBOSYLAMINO-4(3H)-PYRIMIDINONE 5'-PHOSPHATE REDUCTASE"/>
    <property type="match status" value="1"/>
</dbReference>
<dbReference type="EMBL" id="BBWV01000003">
    <property type="protein sequence ID" value="GAO44524.1"/>
    <property type="molecule type" value="Genomic_DNA"/>
</dbReference>
<dbReference type="Gene3D" id="3.40.430.10">
    <property type="entry name" value="Dihydrofolate Reductase, subunit A"/>
    <property type="match status" value="1"/>
</dbReference>
<dbReference type="GO" id="GO:0009231">
    <property type="term" value="P:riboflavin biosynthetic process"/>
    <property type="evidence" value="ECO:0007669"/>
    <property type="project" value="InterPro"/>
</dbReference>
<dbReference type="Proteomes" id="UP000033121">
    <property type="component" value="Unassembled WGS sequence"/>
</dbReference>
<dbReference type="AlphaFoldDB" id="A0A0E9N3X8"/>
<dbReference type="PANTHER" id="PTHR38011">
    <property type="entry name" value="DIHYDROFOLATE REDUCTASE FAMILY PROTEIN (AFU_ORTHOLOGUE AFUA_8G06820)"/>
    <property type="match status" value="1"/>
</dbReference>
<dbReference type="GO" id="GO:0008703">
    <property type="term" value="F:5-amino-6-(5-phosphoribosylamino)uracil reductase activity"/>
    <property type="evidence" value="ECO:0007669"/>
    <property type="project" value="InterPro"/>
</dbReference>
<dbReference type="InterPro" id="IPR002734">
    <property type="entry name" value="RibDG_C"/>
</dbReference>
<proteinExistence type="predicted"/>
<protein>
    <recommendedName>
        <fullName evidence="1">Bacterial bifunctional deaminase-reductase C-terminal domain-containing protein</fullName>
    </recommendedName>
</protein>
<gene>
    <name evidence="2" type="ORF">FPE01S_03_05610</name>
</gene>
<dbReference type="RefSeq" id="WP_046370438.1">
    <property type="nucleotide sequence ID" value="NZ_BBWV01000003.1"/>
</dbReference>
<name>A0A0E9N3X8_9BACT</name>
<dbReference type="SUPFAM" id="SSF53597">
    <property type="entry name" value="Dihydrofolate reductase-like"/>
    <property type="match status" value="1"/>
</dbReference>
<evidence type="ECO:0000313" key="2">
    <source>
        <dbReference type="EMBL" id="GAO44524.1"/>
    </source>
</evidence>
<reference evidence="2 3" key="1">
    <citation type="submission" date="2015-04" db="EMBL/GenBank/DDBJ databases">
        <title>Whole genome shotgun sequence of Flavihumibacter petaseus NBRC 106054.</title>
        <authorList>
            <person name="Miyazawa S."/>
            <person name="Hosoyama A."/>
            <person name="Hashimoto M."/>
            <person name="Noguchi M."/>
            <person name="Tsuchikane K."/>
            <person name="Ohji S."/>
            <person name="Yamazoe A."/>
            <person name="Ichikawa N."/>
            <person name="Kimura A."/>
            <person name="Fujita N."/>
        </authorList>
    </citation>
    <scope>NUCLEOTIDE SEQUENCE [LARGE SCALE GENOMIC DNA]</scope>
    <source>
        <strain evidence="2 3">NBRC 106054</strain>
    </source>
</reference>
<dbReference type="Pfam" id="PF01872">
    <property type="entry name" value="RibD_C"/>
    <property type="match status" value="1"/>
</dbReference>